<sequence length="362" mass="40348">MHEIRDHRGQARYTLTDGKHGHVWGVCAETDGLFGHPRRGTYELFGWVPEGAEAHGAWMGSRLWLVPEDQALEPWLLEDAESLERSPGADGLVLTALDDYEGPPEGYRGFVRVHDENRWLGSCQEFTRIVPSEQPAPRLVLRGLAPGEELRRALAKGTRRALDLEQVALEVRDDRGEPLTELLLGSTIRGWRPSAHGKDLIDLELDGEQFAPVPEYARSLWERWLAGPPGTLGAWSDLDARERDAWLDLVRERFCRRERHDRPAGHAYELDGRHITDVPGLYLALGEAVNGPGGYFGGCLAALDDCLRGTFGHTAPATLLWRNSANAREHLSRNLTPDGRHFDLFTETLDALADGGMHVTLA</sequence>
<evidence type="ECO:0000313" key="3">
    <source>
        <dbReference type="EMBL" id="MDT0468539.1"/>
    </source>
</evidence>
<dbReference type="InterPro" id="IPR000468">
    <property type="entry name" value="Barstar"/>
</dbReference>
<evidence type="ECO:0000259" key="2">
    <source>
        <dbReference type="Pfam" id="PF01337"/>
    </source>
</evidence>
<accession>A0ABU2U5P3</accession>
<name>A0ABU2U5P3_9ACTN</name>
<evidence type="ECO:0000313" key="4">
    <source>
        <dbReference type="Proteomes" id="UP001183809"/>
    </source>
</evidence>
<dbReference type="InterPro" id="IPR035905">
    <property type="entry name" value="Barstar-like_sf"/>
</dbReference>
<protein>
    <submittedName>
        <fullName evidence="3">Barstar family protein</fullName>
    </submittedName>
</protein>
<dbReference type="Gene3D" id="3.30.370.10">
    <property type="entry name" value="Barstar-like"/>
    <property type="match status" value="1"/>
</dbReference>
<dbReference type="Proteomes" id="UP001183809">
    <property type="component" value="Unassembled WGS sequence"/>
</dbReference>
<gene>
    <name evidence="3" type="ORF">RM764_37095</name>
</gene>
<reference evidence="4" key="1">
    <citation type="submission" date="2023-07" db="EMBL/GenBank/DDBJ databases">
        <title>30 novel species of actinomycetes from the DSMZ collection.</title>
        <authorList>
            <person name="Nouioui I."/>
        </authorList>
    </citation>
    <scope>NUCLEOTIDE SEQUENCE [LARGE SCALE GENOMIC DNA]</scope>
    <source>
        <strain evidence="4">DSM 41699</strain>
    </source>
</reference>
<proteinExistence type="inferred from homology"/>
<feature type="domain" description="Barstar (barnase inhibitor)" evidence="2">
    <location>
        <begin position="267"/>
        <end position="332"/>
    </location>
</feature>
<dbReference type="SUPFAM" id="SSF52038">
    <property type="entry name" value="Barstar-related"/>
    <property type="match status" value="1"/>
</dbReference>
<evidence type="ECO:0000256" key="1">
    <source>
        <dbReference type="ARBA" id="ARBA00006845"/>
    </source>
</evidence>
<dbReference type="EMBL" id="JAVREY010000077">
    <property type="protein sequence ID" value="MDT0468539.1"/>
    <property type="molecule type" value="Genomic_DNA"/>
</dbReference>
<keyword evidence="4" id="KW-1185">Reference proteome</keyword>
<dbReference type="Pfam" id="PF01337">
    <property type="entry name" value="Barstar"/>
    <property type="match status" value="1"/>
</dbReference>
<comment type="similarity">
    <text evidence="1">Belongs to the barstar family.</text>
</comment>
<comment type="caution">
    <text evidence="3">The sequence shown here is derived from an EMBL/GenBank/DDBJ whole genome shotgun (WGS) entry which is preliminary data.</text>
</comment>
<dbReference type="RefSeq" id="WP_311699984.1">
    <property type="nucleotide sequence ID" value="NZ_JAVREY010000077.1"/>
</dbReference>
<organism evidence="3 4">
    <name type="scientific">Streptomyces gibsoniae</name>
    <dbReference type="NCBI Taxonomy" id="3075529"/>
    <lineage>
        <taxon>Bacteria</taxon>
        <taxon>Bacillati</taxon>
        <taxon>Actinomycetota</taxon>
        <taxon>Actinomycetes</taxon>
        <taxon>Kitasatosporales</taxon>
        <taxon>Streptomycetaceae</taxon>
        <taxon>Streptomyces</taxon>
    </lineage>
</organism>